<dbReference type="InterPro" id="IPR027417">
    <property type="entry name" value="P-loop_NTPase"/>
</dbReference>
<dbReference type="Proteomes" id="UP000176938">
    <property type="component" value="Unassembled WGS sequence"/>
</dbReference>
<proteinExistence type="predicted"/>
<evidence type="ECO:0008006" key="3">
    <source>
        <dbReference type="Google" id="ProtNLM"/>
    </source>
</evidence>
<organism evidence="1 2">
    <name type="scientific">candidate division WOR-1 bacterium RIFCSPLOWO2_02_FULL_46_20</name>
    <dbReference type="NCBI Taxonomy" id="1802567"/>
    <lineage>
        <taxon>Bacteria</taxon>
        <taxon>Bacillati</taxon>
        <taxon>Saganbacteria</taxon>
    </lineage>
</organism>
<name>A0A1F4RCT9_UNCSA</name>
<dbReference type="SUPFAM" id="SSF52540">
    <property type="entry name" value="P-loop containing nucleoside triphosphate hydrolases"/>
    <property type="match status" value="1"/>
</dbReference>
<dbReference type="AlphaFoldDB" id="A0A1F4RCT9"/>
<evidence type="ECO:0000313" key="1">
    <source>
        <dbReference type="EMBL" id="OGC05989.1"/>
    </source>
</evidence>
<accession>A0A1F4RCT9</accession>
<gene>
    <name evidence="1" type="ORF">A3H38_01150</name>
</gene>
<dbReference type="EMBL" id="METP01000030">
    <property type="protein sequence ID" value="OGC05989.1"/>
    <property type="molecule type" value="Genomic_DNA"/>
</dbReference>
<protein>
    <recommendedName>
        <fullName evidence="3">AAA domain-containing protein</fullName>
    </recommendedName>
</protein>
<evidence type="ECO:0000313" key="2">
    <source>
        <dbReference type="Proteomes" id="UP000176938"/>
    </source>
</evidence>
<dbReference type="Gene3D" id="3.40.50.300">
    <property type="entry name" value="P-loop containing nucleotide triphosphate hydrolases"/>
    <property type="match status" value="1"/>
</dbReference>
<comment type="caution">
    <text evidence="1">The sequence shown here is derived from an EMBL/GenBank/DDBJ whole genome shotgun (WGS) entry which is preliminary data.</text>
</comment>
<reference evidence="1 2" key="1">
    <citation type="journal article" date="2016" name="Nat. Commun.">
        <title>Thousands of microbial genomes shed light on interconnected biogeochemical processes in an aquifer system.</title>
        <authorList>
            <person name="Anantharaman K."/>
            <person name="Brown C.T."/>
            <person name="Hug L.A."/>
            <person name="Sharon I."/>
            <person name="Castelle C.J."/>
            <person name="Probst A.J."/>
            <person name="Thomas B.C."/>
            <person name="Singh A."/>
            <person name="Wilkins M.J."/>
            <person name="Karaoz U."/>
            <person name="Brodie E.L."/>
            <person name="Williams K.H."/>
            <person name="Hubbard S.S."/>
            <person name="Banfield J.F."/>
        </authorList>
    </citation>
    <scope>NUCLEOTIDE SEQUENCE [LARGE SCALE GENOMIC DNA]</scope>
</reference>
<sequence length="76" mass="8611">MTKKVKREVFKEISSHLDKPEITLITGSRQAGKTTLLGQLKEYFLTSAMQHPNRNILRGKVAHFQAGAEVRCFDLP</sequence>